<dbReference type="KEGG" id="ksk:KSE_01050t"/>
<dbReference type="InterPro" id="IPR009057">
    <property type="entry name" value="Homeodomain-like_sf"/>
</dbReference>
<sequence>MAEPKQERAVRTREVILYAAAEVFDECGYSGASISKIMQRSGATQGGMYFHFKSKEGLAHAVMASQQEFIRLPPGRDGLQRLIDITFHIAGELQRNVLFRASVRLAVEQGELGLEDDTAYQEWVQRFHAQLVAARECGELLEGVDEWEFATVLVGAYTGTQIFSNVATGRADLPERIASLWRYLLPAVATPQAAVLLRVEPSVGPPSGRVSAG</sequence>
<reference evidence="6 8" key="1">
    <citation type="journal article" date="2010" name="DNA Res.">
        <title>Genome sequence of Kitasatospora setae NBRC 14216T: an evolutionary snapshot of the family Streptomycetaceae.</title>
        <authorList>
            <person name="Ichikawa N."/>
            <person name="Oguchi A."/>
            <person name="Ikeda H."/>
            <person name="Ishikawa J."/>
            <person name="Kitani S."/>
            <person name="Watanabe Y."/>
            <person name="Nakamura S."/>
            <person name="Katano Y."/>
            <person name="Kishi E."/>
            <person name="Sasagawa M."/>
            <person name="Ankai A."/>
            <person name="Fukui S."/>
            <person name="Hashimoto Y."/>
            <person name="Kamata S."/>
            <person name="Otoguro M."/>
            <person name="Tanikawa S."/>
            <person name="Nihira T."/>
            <person name="Horinouchi S."/>
            <person name="Ohnishi Y."/>
            <person name="Hayakawa M."/>
            <person name="Kuzuyama T."/>
            <person name="Arisawa A."/>
            <person name="Nomoto F."/>
            <person name="Miura H."/>
            <person name="Takahashi Y."/>
            <person name="Fujita N."/>
        </authorList>
    </citation>
    <scope>NUCLEOTIDE SEQUENCE [LARGE SCALE GENOMIC DNA]</scope>
    <source>
        <strain evidence="8">ATCC 33774 / DSM 43861 / JCM 3304 / KCC A-0304 / NBRC 14216 / KM-6054</strain>
        <strain evidence="6">KM-6054</strain>
    </source>
</reference>
<evidence type="ECO:0000256" key="2">
    <source>
        <dbReference type="ARBA" id="ARBA00023125"/>
    </source>
</evidence>
<dbReference type="GO" id="GO:0003700">
    <property type="term" value="F:DNA-binding transcription factor activity"/>
    <property type="evidence" value="ECO:0007669"/>
    <property type="project" value="TreeGrafter"/>
</dbReference>
<name>E4N425_KITSK</name>
<organism evidence="6 8">
    <name type="scientific">Kitasatospora setae (strain ATCC 33774 / DSM 43861 / JCM 3304 / KCC A-0304 / NBRC 14216 / KM-6054)</name>
    <name type="common">Streptomyces setae</name>
    <dbReference type="NCBI Taxonomy" id="452652"/>
    <lineage>
        <taxon>Bacteria</taxon>
        <taxon>Bacillati</taxon>
        <taxon>Actinomycetota</taxon>
        <taxon>Actinomycetes</taxon>
        <taxon>Kitasatosporales</taxon>
        <taxon>Streptomycetaceae</taxon>
        <taxon>Kitasatospora</taxon>
    </lineage>
</organism>
<dbReference type="Proteomes" id="UP000007076">
    <property type="component" value="Chromosome"/>
</dbReference>
<dbReference type="InterPro" id="IPR001647">
    <property type="entry name" value="HTH_TetR"/>
</dbReference>
<dbReference type="EMBL" id="AP010968">
    <property type="protein sequence ID" value="BAJ33322.1"/>
    <property type="molecule type" value="Genomic_DNA"/>
</dbReference>
<dbReference type="HOGENOM" id="CLU_069356_8_0_11"/>
<dbReference type="EMBL" id="AP010968">
    <property type="protein sequence ID" value="BAJ25956.1"/>
    <property type="molecule type" value="Genomic_DNA"/>
</dbReference>
<dbReference type="KEGG" id="ksk:KSE_75690t"/>
<dbReference type="STRING" id="452652.KSE_01050t"/>
<dbReference type="InterPro" id="IPR023772">
    <property type="entry name" value="DNA-bd_HTH_TetR-type_CS"/>
</dbReference>
<feature type="DNA-binding region" description="H-T-H motif" evidence="4">
    <location>
        <begin position="33"/>
        <end position="52"/>
    </location>
</feature>
<accession>E4N425</accession>
<dbReference type="InterPro" id="IPR054126">
    <property type="entry name" value="CprB_TetR_C"/>
</dbReference>
<dbReference type="eggNOG" id="COG1309">
    <property type="taxonomic scope" value="Bacteria"/>
</dbReference>
<dbReference type="Pfam" id="PF00440">
    <property type="entry name" value="TetR_N"/>
    <property type="match status" value="1"/>
</dbReference>
<dbReference type="PANTHER" id="PTHR30055">
    <property type="entry name" value="HTH-TYPE TRANSCRIPTIONAL REGULATOR RUTR"/>
    <property type="match status" value="1"/>
</dbReference>
<keyword evidence="8" id="KW-1185">Reference proteome</keyword>
<dbReference type="GO" id="GO:0000976">
    <property type="term" value="F:transcription cis-regulatory region binding"/>
    <property type="evidence" value="ECO:0007669"/>
    <property type="project" value="TreeGrafter"/>
</dbReference>
<dbReference type="InterPro" id="IPR036271">
    <property type="entry name" value="Tet_transcr_reg_TetR-rel_C_sf"/>
</dbReference>
<dbReference type="RefSeq" id="WP_014133277.1">
    <property type="nucleotide sequence ID" value="NC_016109.1"/>
</dbReference>
<dbReference type="PROSITE" id="PS50977">
    <property type="entry name" value="HTH_TETR_2"/>
    <property type="match status" value="1"/>
</dbReference>
<dbReference type="PANTHER" id="PTHR30055:SF234">
    <property type="entry name" value="HTH-TYPE TRANSCRIPTIONAL REGULATOR BETI"/>
    <property type="match status" value="1"/>
</dbReference>
<dbReference type="InterPro" id="IPR050109">
    <property type="entry name" value="HTH-type_TetR-like_transc_reg"/>
</dbReference>
<feature type="domain" description="HTH tetR-type" evidence="5">
    <location>
        <begin position="10"/>
        <end position="70"/>
    </location>
</feature>
<dbReference type="InterPro" id="IPR047923">
    <property type="entry name" value="ArpA-like"/>
</dbReference>
<evidence type="ECO:0000313" key="6">
    <source>
        <dbReference type="EMBL" id="BAJ25956.1"/>
    </source>
</evidence>
<protein>
    <submittedName>
        <fullName evidence="6">Putative gamma-butyrolactone receptor protein</fullName>
    </submittedName>
</protein>
<dbReference type="PROSITE" id="PS01081">
    <property type="entry name" value="HTH_TETR_1"/>
    <property type="match status" value="1"/>
</dbReference>
<keyword evidence="6" id="KW-0675">Receptor</keyword>
<dbReference type="SUPFAM" id="SSF48498">
    <property type="entry name" value="Tetracyclin repressor-like, C-terminal domain"/>
    <property type="match status" value="1"/>
</dbReference>
<dbReference type="Gene3D" id="1.10.357.10">
    <property type="entry name" value="Tetracycline Repressor, domain 2"/>
    <property type="match status" value="1"/>
</dbReference>
<evidence type="ECO:0000256" key="1">
    <source>
        <dbReference type="ARBA" id="ARBA00023015"/>
    </source>
</evidence>
<keyword evidence="2 4" id="KW-0238">DNA-binding</keyword>
<dbReference type="SUPFAM" id="SSF46689">
    <property type="entry name" value="Homeodomain-like"/>
    <property type="match status" value="1"/>
</dbReference>
<evidence type="ECO:0000313" key="8">
    <source>
        <dbReference type="Proteomes" id="UP000007076"/>
    </source>
</evidence>
<keyword evidence="1" id="KW-0805">Transcription regulation</keyword>
<evidence type="ECO:0000313" key="7">
    <source>
        <dbReference type="EMBL" id="BAJ33322.1"/>
    </source>
</evidence>
<proteinExistence type="predicted"/>
<keyword evidence="3" id="KW-0804">Transcription</keyword>
<dbReference type="PRINTS" id="PR00455">
    <property type="entry name" value="HTHTETR"/>
</dbReference>
<dbReference type="NCBIfam" id="NF041196">
    <property type="entry name" value="ScbR_bind_reg"/>
    <property type="match status" value="1"/>
</dbReference>
<evidence type="ECO:0000256" key="3">
    <source>
        <dbReference type="ARBA" id="ARBA00023163"/>
    </source>
</evidence>
<gene>
    <name evidence="6" type="primary">ksbBL</name>
    <name evidence="7" type="synonym">ksbBR</name>
    <name evidence="6" type="ordered locus">KSE_01050t</name>
    <name evidence="7" type="ordered locus">KSE_75690t</name>
</gene>
<dbReference type="AlphaFoldDB" id="E4N425"/>
<evidence type="ECO:0000259" key="5">
    <source>
        <dbReference type="PROSITE" id="PS50977"/>
    </source>
</evidence>
<dbReference type="Pfam" id="PF21935">
    <property type="entry name" value="TetR_C_45"/>
    <property type="match status" value="1"/>
</dbReference>
<evidence type="ECO:0000256" key="4">
    <source>
        <dbReference type="PROSITE-ProRule" id="PRU00335"/>
    </source>
</evidence>